<comment type="caution">
    <text evidence="4">The sequence shown here is derived from an EMBL/GenBank/DDBJ whole genome shotgun (WGS) entry which is preliminary data.</text>
</comment>
<evidence type="ECO:0000256" key="2">
    <source>
        <dbReference type="PROSITE-ProRule" id="PRU00302"/>
    </source>
</evidence>
<feature type="domain" description="Sushi" evidence="3">
    <location>
        <begin position="92"/>
        <end position="152"/>
    </location>
</feature>
<dbReference type="SUPFAM" id="SSF57535">
    <property type="entry name" value="Complement control module/SCR domain"/>
    <property type="match status" value="1"/>
</dbReference>
<dbReference type="AlphaFoldDB" id="A0A8B6DKZ1"/>
<dbReference type="InterPro" id="IPR000436">
    <property type="entry name" value="Sushi_SCR_CCP_dom"/>
</dbReference>
<evidence type="ECO:0000313" key="4">
    <source>
        <dbReference type="EMBL" id="VDI20762.1"/>
    </source>
</evidence>
<dbReference type="OrthoDB" id="6105308at2759"/>
<evidence type="ECO:0000256" key="1">
    <source>
        <dbReference type="ARBA" id="ARBA00023157"/>
    </source>
</evidence>
<dbReference type="Gene3D" id="2.10.70.10">
    <property type="entry name" value="Complement Module, domain 1"/>
    <property type="match status" value="1"/>
</dbReference>
<evidence type="ECO:0000259" key="3">
    <source>
        <dbReference type="PROSITE" id="PS50923"/>
    </source>
</evidence>
<dbReference type="InterPro" id="IPR035976">
    <property type="entry name" value="Sushi/SCR/CCP_sf"/>
</dbReference>
<keyword evidence="1 2" id="KW-1015">Disulfide bond</keyword>
<keyword evidence="5" id="KW-1185">Reference proteome</keyword>
<dbReference type="Proteomes" id="UP000596742">
    <property type="component" value="Unassembled WGS sequence"/>
</dbReference>
<reference evidence="4" key="1">
    <citation type="submission" date="2018-11" db="EMBL/GenBank/DDBJ databases">
        <authorList>
            <person name="Alioto T."/>
            <person name="Alioto T."/>
        </authorList>
    </citation>
    <scope>NUCLEOTIDE SEQUENCE</scope>
</reference>
<dbReference type="Pfam" id="PF00084">
    <property type="entry name" value="Sushi"/>
    <property type="match status" value="1"/>
</dbReference>
<protein>
    <recommendedName>
        <fullName evidence="3">Sushi domain-containing protein</fullName>
    </recommendedName>
</protein>
<name>A0A8B6DKZ1_MYTGA</name>
<gene>
    <name evidence="4" type="ORF">MGAL_10B074240</name>
</gene>
<feature type="disulfide bond" evidence="2">
    <location>
        <begin position="94"/>
        <end position="137"/>
    </location>
</feature>
<evidence type="ECO:0000313" key="5">
    <source>
        <dbReference type="Proteomes" id="UP000596742"/>
    </source>
</evidence>
<proteinExistence type="predicted"/>
<sequence>MACLGIQQSWSKTYIVDSNFNDRVGTSNILLELESVSSIACAISCSQTSGCESFFFRRHDLKCDLVTSILNDLTSTIVSANWRYYKENTLVVTCANTITVVGATTTPLQINATAGDIIPYQCVPGFESITNTGDIKCQGNGTWSTPSDPCQKCGTYSANYETRAGKYFYPPQTLMSWYPTSSGSPTFITATYCQSSCTSRTDFTCVAAYHKPGICLHVWIRIEEDINLYAPYYYDNTDYVEFIRLCL</sequence>
<organism evidence="4 5">
    <name type="scientific">Mytilus galloprovincialis</name>
    <name type="common">Mediterranean mussel</name>
    <dbReference type="NCBI Taxonomy" id="29158"/>
    <lineage>
        <taxon>Eukaryota</taxon>
        <taxon>Metazoa</taxon>
        <taxon>Spiralia</taxon>
        <taxon>Lophotrochozoa</taxon>
        <taxon>Mollusca</taxon>
        <taxon>Bivalvia</taxon>
        <taxon>Autobranchia</taxon>
        <taxon>Pteriomorphia</taxon>
        <taxon>Mytilida</taxon>
        <taxon>Mytiloidea</taxon>
        <taxon>Mytilidae</taxon>
        <taxon>Mytilinae</taxon>
        <taxon>Mytilus</taxon>
    </lineage>
</organism>
<dbReference type="EMBL" id="UYJE01003606">
    <property type="protein sequence ID" value="VDI20762.1"/>
    <property type="molecule type" value="Genomic_DNA"/>
</dbReference>
<dbReference type="PROSITE" id="PS50923">
    <property type="entry name" value="SUSHI"/>
    <property type="match status" value="1"/>
</dbReference>
<accession>A0A8B6DKZ1</accession>
<keyword evidence="2" id="KW-0768">Sushi</keyword>
<comment type="caution">
    <text evidence="2">Lacks conserved residue(s) required for the propagation of feature annotation.</text>
</comment>